<dbReference type="Proteomes" id="UP000765509">
    <property type="component" value="Unassembled WGS sequence"/>
</dbReference>
<proteinExistence type="predicted"/>
<sequence length="162" mass="19233">MKLNQVISDNNRQTELWQELTHKEDMYKIDVINLIQSFQHELRNSQRCSNSKINDIEKLMHTLPRMSTPLNETGGTGIYNPQVLDLENSQLKNEFSTSFHNLNPSMSQALFKEVPKLKEWPHFSGEREYDHLELIIGIDMIREDFELPERLVKERFKTLFNR</sequence>
<protein>
    <submittedName>
        <fullName evidence="1">Uncharacterized protein</fullName>
    </submittedName>
</protein>
<reference evidence="1" key="1">
    <citation type="submission" date="2021-03" db="EMBL/GenBank/DDBJ databases">
        <title>Draft genome sequence of rust myrtle Austropuccinia psidii MF-1, a brazilian biotype.</title>
        <authorList>
            <person name="Quecine M.C."/>
            <person name="Pachon D.M.R."/>
            <person name="Bonatelli M.L."/>
            <person name="Correr F.H."/>
            <person name="Franceschini L.M."/>
            <person name="Leite T.F."/>
            <person name="Margarido G.R.A."/>
            <person name="Almeida C.A."/>
            <person name="Ferrarezi J.A."/>
            <person name="Labate C.A."/>
        </authorList>
    </citation>
    <scope>NUCLEOTIDE SEQUENCE</scope>
    <source>
        <strain evidence="1">MF-1</strain>
    </source>
</reference>
<gene>
    <name evidence="1" type="ORF">O181_071277</name>
</gene>
<comment type="caution">
    <text evidence="1">The sequence shown here is derived from an EMBL/GenBank/DDBJ whole genome shotgun (WGS) entry which is preliminary data.</text>
</comment>
<evidence type="ECO:0000313" key="2">
    <source>
        <dbReference type="Proteomes" id="UP000765509"/>
    </source>
</evidence>
<dbReference type="AlphaFoldDB" id="A0A9Q3F4V5"/>
<organism evidence="1 2">
    <name type="scientific">Austropuccinia psidii MF-1</name>
    <dbReference type="NCBI Taxonomy" id="1389203"/>
    <lineage>
        <taxon>Eukaryota</taxon>
        <taxon>Fungi</taxon>
        <taxon>Dikarya</taxon>
        <taxon>Basidiomycota</taxon>
        <taxon>Pucciniomycotina</taxon>
        <taxon>Pucciniomycetes</taxon>
        <taxon>Pucciniales</taxon>
        <taxon>Sphaerophragmiaceae</taxon>
        <taxon>Austropuccinia</taxon>
    </lineage>
</organism>
<keyword evidence="2" id="KW-1185">Reference proteome</keyword>
<accession>A0A9Q3F4V5</accession>
<evidence type="ECO:0000313" key="1">
    <source>
        <dbReference type="EMBL" id="MBW0531562.1"/>
    </source>
</evidence>
<dbReference type="EMBL" id="AVOT02036947">
    <property type="protein sequence ID" value="MBW0531562.1"/>
    <property type="molecule type" value="Genomic_DNA"/>
</dbReference>
<name>A0A9Q3F4V5_9BASI</name>